<accession>A0A250XF51</accession>
<dbReference type="EMBL" id="BEGY01000069">
    <property type="protein sequence ID" value="GAX81691.1"/>
    <property type="molecule type" value="Genomic_DNA"/>
</dbReference>
<dbReference type="AlphaFoldDB" id="A0A250XF51"/>
<sequence length="699" mass="74462">MDFNERHVRQKMDEALGPPQTSESTGVLVTRFEDSTDLSDVRDKTHKQLEGLILRSEISASPSHSSQSGIESQKAPSVRGTLDANKSSSPINKPRITYTKRCEVEGCTKGAKRSMAGCCRFCKAHMKAAGLVPLETHLHCAQEGCTRFAKASSEGVWRYCKAHMQLHGMWPRDYNPDRRPRSITSATTSATQPASPKNTSISSGAQASRTLVQSLTNLVQMQKMVSGQGTQQQQQQPVFPFTSLPMSSSHITTSSTSPSRKPQPFLRGLDLATGTFSAGSSSSVDAKAASLQISTLNLKANSEPLQFLRMQGDSLQQPAVPATESISEPLPRVLLDATATGPKNENVLQQVAAPLIAGNPNPALYHLSGATTSSDLNQFLCSILNPAPQHEVSANALGLSINIVGGHTVYGSLTDAPLSSLGSGGQVPILQPGLGGPVPLLQPGISLQTLQKSGLSASTIMALLQQQQQQQQQDMALLNMVRPGRSGPIVQQQQDIDFAKLLRPGSGPLLQQQQQQQQHIDFVNLLRPGPGPLLQQQQEVASSNLTQLGVSPSSQQQQQQQLHQDTALTNLLKANPGLMQQQQYQSVTNLILPGTGTLPILQLMPVQGASSAATSSTSVLPMARAVSMSLLDVSSLHLQDQRGGSVTPQAAAMALGSTLHGSNYAVNSTTCMDVDATPPSTPASLEAILKLLQSQQLQK</sequence>
<evidence type="ECO:0000313" key="3">
    <source>
        <dbReference type="Proteomes" id="UP000232323"/>
    </source>
</evidence>
<feature type="region of interest" description="Disordered" evidence="1">
    <location>
        <begin position="171"/>
        <end position="205"/>
    </location>
</feature>
<feature type="compositionally biased region" description="Polar residues" evidence="1">
    <location>
        <begin position="58"/>
        <end position="75"/>
    </location>
</feature>
<gene>
    <name evidence="2" type="ORF">CEUSTIGMA_g9119.t1</name>
</gene>
<feature type="compositionally biased region" description="Basic and acidic residues" evidence="1">
    <location>
        <begin position="1"/>
        <end position="14"/>
    </location>
</feature>
<name>A0A250XF51_9CHLO</name>
<evidence type="ECO:0000256" key="1">
    <source>
        <dbReference type="SAM" id="MobiDB-lite"/>
    </source>
</evidence>
<dbReference type="OrthoDB" id="563140at2759"/>
<organism evidence="2 3">
    <name type="scientific">Chlamydomonas eustigma</name>
    <dbReference type="NCBI Taxonomy" id="1157962"/>
    <lineage>
        <taxon>Eukaryota</taxon>
        <taxon>Viridiplantae</taxon>
        <taxon>Chlorophyta</taxon>
        <taxon>core chlorophytes</taxon>
        <taxon>Chlorophyceae</taxon>
        <taxon>CS clade</taxon>
        <taxon>Chlamydomonadales</taxon>
        <taxon>Chlamydomonadaceae</taxon>
        <taxon>Chlamydomonas</taxon>
    </lineage>
</organism>
<feature type="region of interest" description="Disordered" evidence="1">
    <location>
        <begin position="1"/>
        <end position="27"/>
    </location>
</feature>
<feature type="region of interest" description="Disordered" evidence="1">
    <location>
        <begin position="241"/>
        <end position="267"/>
    </location>
</feature>
<feature type="region of interest" description="Disordered" evidence="1">
    <location>
        <begin position="56"/>
        <end position="93"/>
    </location>
</feature>
<feature type="compositionally biased region" description="Low complexity" evidence="1">
    <location>
        <begin position="182"/>
        <end position="196"/>
    </location>
</feature>
<comment type="caution">
    <text evidence="2">The sequence shown here is derived from an EMBL/GenBank/DDBJ whole genome shotgun (WGS) entry which is preliminary data.</text>
</comment>
<keyword evidence="3" id="KW-1185">Reference proteome</keyword>
<dbReference type="Proteomes" id="UP000232323">
    <property type="component" value="Unassembled WGS sequence"/>
</dbReference>
<reference evidence="2 3" key="1">
    <citation type="submission" date="2017-08" db="EMBL/GenBank/DDBJ databases">
        <title>Acidophilic green algal genome provides insights into adaptation to an acidic environment.</title>
        <authorList>
            <person name="Hirooka S."/>
            <person name="Hirose Y."/>
            <person name="Kanesaki Y."/>
            <person name="Higuchi S."/>
            <person name="Fujiwara T."/>
            <person name="Onuma R."/>
            <person name="Era A."/>
            <person name="Ohbayashi R."/>
            <person name="Uzuka A."/>
            <person name="Nozaki H."/>
            <person name="Yoshikawa H."/>
            <person name="Miyagishima S.Y."/>
        </authorList>
    </citation>
    <scope>NUCLEOTIDE SEQUENCE [LARGE SCALE GENOMIC DNA]</scope>
    <source>
        <strain evidence="2 3">NIES-2499</strain>
    </source>
</reference>
<proteinExistence type="predicted"/>
<evidence type="ECO:0000313" key="2">
    <source>
        <dbReference type="EMBL" id="GAX81691.1"/>
    </source>
</evidence>
<protein>
    <submittedName>
        <fullName evidence="2">Uncharacterized protein</fullName>
    </submittedName>
</protein>
<feature type="compositionally biased region" description="Low complexity" evidence="1">
    <location>
        <begin position="241"/>
        <end position="259"/>
    </location>
</feature>